<protein>
    <submittedName>
        <fullName evidence="2">Cyclic nucleotide-binding domain-containing protein</fullName>
    </submittedName>
</protein>
<keyword evidence="3" id="KW-1185">Reference proteome</keyword>
<dbReference type="PROSITE" id="PS50042">
    <property type="entry name" value="CNMP_BINDING_3"/>
    <property type="match status" value="1"/>
</dbReference>
<reference evidence="2 3" key="1">
    <citation type="submission" date="2018-08" db="EMBL/GenBank/DDBJ databases">
        <title>Aeromicrobium sp. M2KJ-4, whole genome shotgun sequence.</title>
        <authorList>
            <person name="Tuo L."/>
        </authorList>
    </citation>
    <scope>NUCLEOTIDE SEQUENCE [LARGE SCALE GENOMIC DNA]</scope>
    <source>
        <strain evidence="2 3">M2KJ-4</strain>
    </source>
</reference>
<accession>A0A371PAI4</accession>
<comment type="caution">
    <text evidence="2">The sequence shown here is derived from an EMBL/GenBank/DDBJ whole genome shotgun (WGS) entry which is preliminary data.</text>
</comment>
<dbReference type="EMBL" id="QUBR01000001">
    <property type="protein sequence ID" value="REK72965.1"/>
    <property type="molecule type" value="Genomic_DNA"/>
</dbReference>
<dbReference type="Proteomes" id="UP000265581">
    <property type="component" value="Unassembled WGS sequence"/>
</dbReference>
<dbReference type="PANTHER" id="PTHR23011:SF28">
    <property type="entry name" value="CYCLIC NUCLEOTIDE-BINDING DOMAIN CONTAINING PROTEIN"/>
    <property type="match status" value="1"/>
</dbReference>
<dbReference type="Pfam" id="PF00027">
    <property type="entry name" value="cNMP_binding"/>
    <property type="match status" value="1"/>
</dbReference>
<organism evidence="2 3">
    <name type="scientific">Aeromicrobium endophyticum</name>
    <dbReference type="NCBI Taxonomy" id="2292704"/>
    <lineage>
        <taxon>Bacteria</taxon>
        <taxon>Bacillati</taxon>
        <taxon>Actinomycetota</taxon>
        <taxon>Actinomycetes</taxon>
        <taxon>Propionibacteriales</taxon>
        <taxon>Nocardioidaceae</taxon>
        <taxon>Aeromicrobium</taxon>
    </lineage>
</organism>
<feature type="domain" description="Cyclic nucleotide-binding" evidence="1">
    <location>
        <begin position="17"/>
        <end position="115"/>
    </location>
</feature>
<gene>
    <name evidence="2" type="ORF">DX116_05060</name>
</gene>
<dbReference type="InterPro" id="IPR014710">
    <property type="entry name" value="RmlC-like_jellyroll"/>
</dbReference>
<evidence type="ECO:0000259" key="1">
    <source>
        <dbReference type="PROSITE" id="PS50042"/>
    </source>
</evidence>
<dbReference type="Gene3D" id="2.60.120.10">
    <property type="entry name" value="Jelly Rolls"/>
    <property type="match status" value="1"/>
</dbReference>
<dbReference type="SUPFAM" id="SSF51206">
    <property type="entry name" value="cAMP-binding domain-like"/>
    <property type="match status" value="1"/>
</dbReference>
<dbReference type="PANTHER" id="PTHR23011">
    <property type="entry name" value="CYCLIC NUCLEOTIDE-BINDING DOMAIN CONTAINING PROTEIN"/>
    <property type="match status" value="1"/>
</dbReference>
<evidence type="ECO:0000313" key="3">
    <source>
        <dbReference type="Proteomes" id="UP000265581"/>
    </source>
</evidence>
<name>A0A371PAI4_9ACTN</name>
<dbReference type="RefSeq" id="WP_119703079.1">
    <property type="nucleotide sequence ID" value="NZ_JBHSOI010000001.1"/>
</dbReference>
<sequence>MAPKQKADPDVVKTLSEHTSFDKSLVKRLATVGNAVNIPQGWSVIMETTPADSAYIVLDGTVEIRKGGQTIAELGPGDVFGEIALVNHSLRNASAVAASQIRVLRLGEDAIASLLEHDTAFADTLRSNAESRIQTS</sequence>
<dbReference type="InterPro" id="IPR018490">
    <property type="entry name" value="cNMP-bd_dom_sf"/>
</dbReference>
<evidence type="ECO:0000313" key="2">
    <source>
        <dbReference type="EMBL" id="REK72965.1"/>
    </source>
</evidence>
<dbReference type="InterPro" id="IPR000595">
    <property type="entry name" value="cNMP-bd_dom"/>
</dbReference>
<dbReference type="SMART" id="SM00100">
    <property type="entry name" value="cNMP"/>
    <property type="match status" value="1"/>
</dbReference>
<dbReference type="OrthoDB" id="4619743at2"/>
<proteinExistence type="predicted"/>
<dbReference type="AlphaFoldDB" id="A0A371PAI4"/>
<dbReference type="CDD" id="cd00038">
    <property type="entry name" value="CAP_ED"/>
    <property type="match status" value="1"/>
</dbReference>